<feature type="compositionally biased region" description="Basic and acidic residues" evidence="1">
    <location>
        <begin position="76"/>
        <end position="92"/>
    </location>
</feature>
<evidence type="ECO:0000256" key="1">
    <source>
        <dbReference type="SAM" id="MobiDB-lite"/>
    </source>
</evidence>
<reference evidence="2 3" key="1">
    <citation type="submission" date="2019-06" db="EMBL/GenBank/DDBJ databases">
        <title>Draft genomes of female and male turbot (Scophthalmus maximus).</title>
        <authorList>
            <person name="Xu H."/>
            <person name="Xu X.-W."/>
            <person name="Shao C."/>
            <person name="Chen S."/>
        </authorList>
    </citation>
    <scope>NUCLEOTIDE SEQUENCE [LARGE SCALE GENOMIC DNA]</scope>
    <source>
        <strain evidence="2">Ysfricsl-2016a</strain>
        <tissue evidence="2">Blood</tissue>
    </source>
</reference>
<accession>A0A6A4SAA4</accession>
<evidence type="ECO:0000313" key="3">
    <source>
        <dbReference type="Proteomes" id="UP000438429"/>
    </source>
</evidence>
<name>A0A6A4SAA4_SCOMX</name>
<dbReference type="EMBL" id="VEVO01000014">
    <property type="protein sequence ID" value="KAF0032126.1"/>
    <property type="molecule type" value="Genomic_DNA"/>
</dbReference>
<organism evidence="2 3">
    <name type="scientific">Scophthalmus maximus</name>
    <name type="common">Turbot</name>
    <name type="synonym">Psetta maxima</name>
    <dbReference type="NCBI Taxonomy" id="52904"/>
    <lineage>
        <taxon>Eukaryota</taxon>
        <taxon>Metazoa</taxon>
        <taxon>Chordata</taxon>
        <taxon>Craniata</taxon>
        <taxon>Vertebrata</taxon>
        <taxon>Euteleostomi</taxon>
        <taxon>Actinopterygii</taxon>
        <taxon>Neopterygii</taxon>
        <taxon>Teleostei</taxon>
        <taxon>Neoteleostei</taxon>
        <taxon>Acanthomorphata</taxon>
        <taxon>Carangaria</taxon>
        <taxon>Pleuronectiformes</taxon>
        <taxon>Pleuronectoidei</taxon>
        <taxon>Scophthalmidae</taxon>
        <taxon>Scophthalmus</taxon>
    </lineage>
</organism>
<evidence type="ECO:0000313" key="2">
    <source>
        <dbReference type="EMBL" id="KAF0032126.1"/>
    </source>
</evidence>
<feature type="region of interest" description="Disordered" evidence="1">
    <location>
        <begin position="125"/>
        <end position="149"/>
    </location>
</feature>
<comment type="caution">
    <text evidence="2">The sequence shown here is derived from an EMBL/GenBank/DDBJ whole genome shotgun (WGS) entry which is preliminary data.</text>
</comment>
<gene>
    <name evidence="2" type="ORF">F2P81_016681</name>
</gene>
<proteinExistence type="predicted"/>
<protein>
    <submittedName>
        <fullName evidence="2">Uncharacterized protein</fullName>
    </submittedName>
</protein>
<sequence>MLMKGNINQGVPRGKSRCAMLRVTPQIKKTPLDSGGSKQRVKYSSVDSVAIPELKCSTHLRFQFIESRVKRTTKRIPEFESRPIHAGREMKIPRTPADASQTKILFLTASSLRPSKLYDQVATTAGKESMEHYQSRIDRSCHKRIPEEH</sequence>
<feature type="region of interest" description="Disordered" evidence="1">
    <location>
        <begin position="76"/>
        <end position="97"/>
    </location>
</feature>
<dbReference type="AlphaFoldDB" id="A0A6A4SAA4"/>
<dbReference type="Proteomes" id="UP000438429">
    <property type="component" value="Unassembled WGS sequence"/>
</dbReference>
<feature type="compositionally biased region" description="Basic and acidic residues" evidence="1">
    <location>
        <begin position="128"/>
        <end position="149"/>
    </location>
</feature>